<dbReference type="OrthoDB" id="202672at2759"/>
<accession>A0A409YS12</accession>
<evidence type="ECO:0000313" key="2">
    <source>
        <dbReference type="EMBL" id="PPR05783.1"/>
    </source>
</evidence>
<dbReference type="InParanoid" id="A0A409YS12"/>
<feature type="transmembrane region" description="Helical" evidence="1">
    <location>
        <begin position="100"/>
        <end position="121"/>
    </location>
</feature>
<dbReference type="AlphaFoldDB" id="A0A409YS12"/>
<name>A0A409YS12_9AGAR</name>
<organism evidence="2 3">
    <name type="scientific">Gymnopilus dilepis</name>
    <dbReference type="NCBI Taxonomy" id="231916"/>
    <lineage>
        <taxon>Eukaryota</taxon>
        <taxon>Fungi</taxon>
        <taxon>Dikarya</taxon>
        <taxon>Basidiomycota</taxon>
        <taxon>Agaricomycotina</taxon>
        <taxon>Agaricomycetes</taxon>
        <taxon>Agaricomycetidae</taxon>
        <taxon>Agaricales</taxon>
        <taxon>Agaricineae</taxon>
        <taxon>Hymenogastraceae</taxon>
        <taxon>Gymnopilus</taxon>
    </lineage>
</organism>
<keyword evidence="1" id="KW-0812">Transmembrane</keyword>
<dbReference type="EMBL" id="NHYE01000425">
    <property type="protein sequence ID" value="PPR05783.1"/>
    <property type="molecule type" value="Genomic_DNA"/>
</dbReference>
<gene>
    <name evidence="2" type="ORF">CVT26_010157</name>
</gene>
<evidence type="ECO:0000256" key="1">
    <source>
        <dbReference type="SAM" id="Phobius"/>
    </source>
</evidence>
<keyword evidence="3" id="KW-1185">Reference proteome</keyword>
<sequence length="167" mass="19360">MSATRVHRPLFSKRFFSPALPNSPPSIADTLPPYDTMHRDRGGASQLAPYRVVPAQLPPPKPDHSFTRRPKSKLALFWWRKRLWIESTFALTVYEPWEKVVVLTLFAILCTAIMIVFFKYLPRQLILMRKRSIYYLWGEDPDVNDTMLWQHLGLAAPADVGYDGMKL</sequence>
<protein>
    <submittedName>
        <fullName evidence="2">Uncharacterized protein</fullName>
    </submittedName>
</protein>
<comment type="caution">
    <text evidence="2">The sequence shown here is derived from an EMBL/GenBank/DDBJ whole genome shotgun (WGS) entry which is preliminary data.</text>
</comment>
<keyword evidence="1" id="KW-0472">Membrane</keyword>
<evidence type="ECO:0000313" key="3">
    <source>
        <dbReference type="Proteomes" id="UP000284706"/>
    </source>
</evidence>
<proteinExistence type="predicted"/>
<dbReference type="Proteomes" id="UP000284706">
    <property type="component" value="Unassembled WGS sequence"/>
</dbReference>
<reference evidence="2 3" key="1">
    <citation type="journal article" date="2018" name="Evol. Lett.">
        <title>Horizontal gene cluster transfer increased hallucinogenic mushroom diversity.</title>
        <authorList>
            <person name="Reynolds H.T."/>
            <person name="Vijayakumar V."/>
            <person name="Gluck-Thaler E."/>
            <person name="Korotkin H.B."/>
            <person name="Matheny P.B."/>
            <person name="Slot J.C."/>
        </authorList>
    </citation>
    <scope>NUCLEOTIDE SEQUENCE [LARGE SCALE GENOMIC DNA]</scope>
    <source>
        <strain evidence="2 3">SRW20</strain>
    </source>
</reference>
<keyword evidence="1" id="KW-1133">Transmembrane helix</keyword>